<accession>M6BPS6</accession>
<dbReference type="Proteomes" id="UP000011873">
    <property type="component" value="Unassembled WGS sequence"/>
</dbReference>
<protein>
    <submittedName>
        <fullName evidence="1">Uncharacterized protein</fullName>
    </submittedName>
</protein>
<name>M6BPS6_LEPBO</name>
<evidence type="ECO:0000313" key="2">
    <source>
        <dbReference type="Proteomes" id="UP000011873"/>
    </source>
</evidence>
<sequence length="42" mass="4991">MLSPQFFSLSFLNIFQIVNFLVPNLKPTKFDVRDLFDYYSNA</sequence>
<dbReference type="AlphaFoldDB" id="M6BPS6"/>
<proteinExistence type="predicted"/>
<reference evidence="1 2" key="1">
    <citation type="submission" date="2013-01" db="EMBL/GenBank/DDBJ databases">
        <authorList>
            <person name="Harkins D.M."/>
            <person name="Durkin A.S."/>
            <person name="Brinkac L.M."/>
            <person name="Haft D.H."/>
            <person name="Selengut J.D."/>
            <person name="Sanka R."/>
            <person name="DePew J."/>
            <person name="Purushe J."/>
            <person name="Galloway R.L."/>
            <person name="Vinetz J.M."/>
            <person name="Sutton G.G."/>
            <person name="Nierman W.C."/>
            <person name="Fouts D.E."/>
        </authorList>
    </citation>
    <scope>NUCLEOTIDE SEQUENCE [LARGE SCALE GENOMIC DNA]</scope>
    <source>
        <strain evidence="1 2">Sponselee CDC</strain>
    </source>
</reference>
<comment type="caution">
    <text evidence="1">The sequence shown here is derived from an EMBL/GenBank/DDBJ whole genome shotgun (WGS) entry which is preliminary data.</text>
</comment>
<evidence type="ECO:0000313" key="1">
    <source>
        <dbReference type="EMBL" id="EMJ81484.1"/>
    </source>
</evidence>
<dbReference type="PATRIC" id="fig|1218567.3.peg.2224"/>
<dbReference type="EMBL" id="ANMU01000083">
    <property type="protein sequence ID" value="EMJ81484.1"/>
    <property type="molecule type" value="Genomic_DNA"/>
</dbReference>
<organism evidence="1 2">
    <name type="scientific">Leptospira borgpetersenii serovar Hardjo-bovis str. Sponselee</name>
    <dbReference type="NCBI Taxonomy" id="1303729"/>
    <lineage>
        <taxon>Bacteria</taxon>
        <taxon>Pseudomonadati</taxon>
        <taxon>Spirochaetota</taxon>
        <taxon>Spirochaetia</taxon>
        <taxon>Leptospirales</taxon>
        <taxon>Leptospiraceae</taxon>
        <taxon>Leptospira</taxon>
    </lineage>
</organism>
<gene>
    <name evidence="1" type="ORF">LEP1GSC016_3170</name>
</gene>